<evidence type="ECO:0000259" key="2">
    <source>
        <dbReference type="Pfam" id="PF07127"/>
    </source>
</evidence>
<keyword evidence="1" id="KW-1133">Transmembrane helix</keyword>
<feature type="domain" description="Late nodulin" evidence="2">
    <location>
        <begin position="9"/>
        <end position="56"/>
    </location>
</feature>
<feature type="transmembrane region" description="Helical" evidence="1">
    <location>
        <begin position="7"/>
        <end position="27"/>
    </location>
</feature>
<protein>
    <submittedName>
        <fullName evidence="3">Nodule-specific cysteine-rich peptide 127</fullName>
    </submittedName>
</protein>
<dbReference type="Pfam" id="PF07127">
    <property type="entry name" value="Nodulin_late"/>
    <property type="match status" value="1"/>
</dbReference>
<dbReference type="EMBL" id="EF414316">
    <property type="protein sequence ID" value="ABS31402.1"/>
    <property type="molecule type" value="mRNA"/>
</dbReference>
<dbReference type="GO" id="GO:0046872">
    <property type="term" value="F:metal ion binding"/>
    <property type="evidence" value="ECO:0007669"/>
    <property type="project" value="InterPro"/>
</dbReference>
<evidence type="ECO:0000313" key="3">
    <source>
        <dbReference type="EMBL" id="ABS31402.1"/>
    </source>
</evidence>
<reference evidence="3" key="1">
    <citation type="journal article" date="2007" name="Mol. Plant Microbe Interact.">
        <title>Genomic organization and evolutionary insights on GRP and NCR genes, two large nodule-specific gene families in Medicago truncatula.</title>
        <authorList>
            <person name="Alunni B."/>
            <person name="Kevei Z."/>
            <person name="Redondo-Nieto M."/>
            <person name="Kondorosi A."/>
            <person name="Mergaert P."/>
            <person name="Kondorosi E."/>
        </authorList>
    </citation>
    <scope>NUCLEOTIDE SEQUENCE</scope>
</reference>
<keyword evidence="1" id="KW-0812">Transmembrane</keyword>
<sequence length="77" mass="9030">MLRRKNTVQILMFVSALLIYIFLFLVITSSANIPCNSDSDCPWKIYYTYRCNDGFCVYKSIDPSTIPQYMTDLIFPR</sequence>
<evidence type="ECO:0000256" key="1">
    <source>
        <dbReference type="SAM" id="Phobius"/>
    </source>
</evidence>
<keyword evidence="1" id="KW-0472">Membrane</keyword>
<accession>A7KH95</accession>
<name>A7KH95_MEDTR</name>
<proteinExistence type="evidence at transcript level"/>
<organism evidence="3">
    <name type="scientific">Medicago truncatula</name>
    <name type="common">Barrel medic</name>
    <name type="synonym">Medicago tribuloides</name>
    <dbReference type="NCBI Taxonomy" id="3880"/>
    <lineage>
        <taxon>Eukaryota</taxon>
        <taxon>Viridiplantae</taxon>
        <taxon>Streptophyta</taxon>
        <taxon>Embryophyta</taxon>
        <taxon>Tracheophyta</taxon>
        <taxon>Spermatophyta</taxon>
        <taxon>Magnoliopsida</taxon>
        <taxon>eudicotyledons</taxon>
        <taxon>Gunneridae</taxon>
        <taxon>Pentapetalae</taxon>
        <taxon>rosids</taxon>
        <taxon>fabids</taxon>
        <taxon>Fabales</taxon>
        <taxon>Fabaceae</taxon>
        <taxon>Papilionoideae</taxon>
        <taxon>50 kb inversion clade</taxon>
        <taxon>NPAAA clade</taxon>
        <taxon>Hologalegina</taxon>
        <taxon>IRL clade</taxon>
        <taxon>Trifolieae</taxon>
        <taxon>Medicago</taxon>
    </lineage>
</organism>
<dbReference type="AlphaFoldDB" id="A7KH95"/>
<dbReference type="InterPro" id="IPR009810">
    <property type="entry name" value="Nodulin_late_dom"/>
</dbReference>